<dbReference type="InterPro" id="IPR051531">
    <property type="entry name" value="N-acetyltransferase"/>
</dbReference>
<sequence length="186" mass="21116">MFDFPTLQTSRLTLREIVESDAQNILQIHGDAEHMRWFGSDPISDLDGAKKLVATFASWRKEPVLGARWAIELSDQPGLIGTCGLFRWNRNWKSCIMGYEISPAHQGRGYMKEALNAIITWGFREVQLNRIEAQVHPDNAPSLAILAALGFVKEGRQREAGYWAGRHHDLLQYALLNGQWRTENAV</sequence>
<protein>
    <submittedName>
        <fullName evidence="2">GNAT family protein</fullName>
    </submittedName>
</protein>
<dbReference type="SUPFAM" id="SSF55729">
    <property type="entry name" value="Acyl-CoA N-acyltransferases (Nat)"/>
    <property type="match status" value="1"/>
</dbReference>
<dbReference type="PROSITE" id="PS51186">
    <property type="entry name" value="GNAT"/>
    <property type="match status" value="1"/>
</dbReference>
<dbReference type="CDD" id="cd04301">
    <property type="entry name" value="NAT_SF"/>
    <property type="match status" value="1"/>
</dbReference>
<dbReference type="Gene3D" id="3.40.630.30">
    <property type="match status" value="1"/>
</dbReference>
<dbReference type="Proteomes" id="UP001528673">
    <property type="component" value="Unassembled WGS sequence"/>
</dbReference>
<evidence type="ECO:0000313" key="2">
    <source>
        <dbReference type="EMBL" id="MDD0837435.1"/>
    </source>
</evidence>
<gene>
    <name evidence="2" type="ORF">PSQ40_02510</name>
</gene>
<dbReference type="Pfam" id="PF13302">
    <property type="entry name" value="Acetyltransf_3"/>
    <property type="match status" value="1"/>
</dbReference>
<dbReference type="PANTHER" id="PTHR43792:SF9">
    <property type="entry name" value="RIBOSOMAL-PROTEIN-ALANINE ACETYLTRANSFERASE"/>
    <property type="match status" value="1"/>
</dbReference>
<dbReference type="EMBL" id="JAQSIP010000001">
    <property type="protein sequence ID" value="MDD0837435.1"/>
    <property type="molecule type" value="Genomic_DNA"/>
</dbReference>
<accession>A0ABT5MTS5</accession>
<dbReference type="InterPro" id="IPR000182">
    <property type="entry name" value="GNAT_dom"/>
</dbReference>
<comment type="caution">
    <text evidence="2">The sequence shown here is derived from an EMBL/GenBank/DDBJ whole genome shotgun (WGS) entry which is preliminary data.</text>
</comment>
<feature type="domain" description="N-acetyltransferase" evidence="1">
    <location>
        <begin position="12"/>
        <end position="176"/>
    </location>
</feature>
<evidence type="ECO:0000259" key="1">
    <source>
        <dbReference type="PROSITE" id="PS51186"/>
    </source>
</evidence>
<proteinExistence type="predicted"/>
<organism evidence="2 3">
    <name type="scientific">Curvibacter cyanobacteriorum</name>
    <dbReference type="NCBI Taxonomy" id="3026422"/>
    <lineage>
        <taxon>Bacteria</taxon>
        <taxon>Pseudomonadati</taxon>
        <taxon>Pseudomonadota</taxon>
        <taxon>Betaproteobacteria</taxon>
        <taxon>Burkholderiales</taxon>
        <taxon>Comamonadaceae</taxon>
        <taxon>Curvibacter</taxon>
    </lineage>
</organism>
<reference evidence="2 3" key="1">
    <citation type="submission" date="2023-02" db="EMBL/GenBank/DDBJ databases">
        <title>Bacterial whole genomic sequence of Curvibacter sp. HBC61.</title>
        <authorList>
            <person name="Le V."/>
            <person name="Ko S.-R."/>
            <person name="Ahn C.-Y."/>
            <person name="Oh H.-M."/>
        </authorList>
    </citation>
    <scope>NUCLEOTIDE SEQUENCE [LARGE SCALE GENOMIC DNA]</scope>
    <source>
        <strain evidence="2 3">HBC61</strain>
    </source>
</reference>
<dbReference type="RefSeq" id="WP_273948498.1">
    <property type="nucleotide sequence ID" value="NZ_JAQSIP010000001.1"/>
</dbReference>
<keyword evidence="3" id="KW-1185">Reference proteome</keyword>
<dbReference type="InterPro" id="IPR016181">
    <property type="entry name" value="Acyl_CoA_acyltransferase"/>
</dbReference>
<dbReference type="PANTHER" id="PTHR43792">
    <property type="entry name" value="GNAT FAMILY, PUTATIVE (AFU_ORTHOLOGUE AFUA_3G00765)-RELATED-RELATED"/>
    <property type="match status" value="1"/>
</dbReference>
<name>A0ABT5MTS5_9BURK</name>
<evidence type="ECO:0000313" key="3">
    <source>
        <dbReference type="Proteomes" id="UP001528673"/>
    </source>
</evidence>